<dbReference type="Proteomes" id="UP000052023">
    <property type="component" value="Unassembled WGS sequence"/>
</dbReference>
<organism evidence="3 4">
    <name type="scientific">Bradyrhizobium retamae</name>
    <dbReference type="NCBI Taxonomy" id="1300035"/>
    <lineage>
        <taxon>Bacteria</taxon>
        <taxon>Pseudomonadati</taxon>
        <taxon>Pseudomonadota</taxon>
        <taxon>Alphaproteobacteria</taxon>
        <taxon>Hyphomicrobiales</taxon>
        <taxon>Nitrobacteraceae</taxon>
        <taxon>Bradyrhizobium</taxon>
    </lineage>
</organism>
<sequence length="719" mass="77190">MPNTKRRIIPARRHLLPLIFAIAAAAPLTARADSGIVDVRTLPRLEGAVEDTSRIQSYGLSYSVGTAVAITTEATKKLLADDDWLQFLRPLDEKSTILTFKKARQGLSVRFTQGLGHPDQSVVHYNSDRITSNVPFPPEATGIVFDQHRPYLGCIAPAAVDATLDFFRKEMAAIGWKQLTAADAAARWPNAEFSETIENGIRAYYTHDDADGFYRQRPIMLTLQRRSDGRTGVEIRVAPFALPQTLEADSEMAGLPKPKPTKTAKSLGGPDSVRRQLEVAVIAELPATLAFYRRELANRNWSEEAKGAVVTPDNVTLNFSSAEQTATLTLGRKYDLTVVSFVTQMTEAAIAARARAKKEADEKFMKDAAAMAKQVIAADEARRVAQAANLSDAPLRALADSSTPVPLPENAVNVKFDGADGRLEFNSASSVKAVAAFYRSSLQPQGWKEKPSVINQPNMALMEFSKGRKALSLTVIQMGPKVRVSANGSALVMANVASEGAKTPGGSSGKAVAEALDPDPNSALPVPKQRTMTSMGTGKMPGSDVPFRRELEASIPAELNTVLAFYRSELGKRGWQETEGAIVKPDQAQLAFTSPDGPATLKLGRRNGEITVNLAQKYPAAAAKADVVPKPGQSKLIFGNIGKHDATVSINKQTIKIAAGAGGPQSARPPMIDLLPGKYQYALKIAGGPARNNQIKIGAGDTWGVMIGLGGDVLPLQMY</sequence>
<feature type="region of interest" description="Disordered" evidence="1">
    <location>
        <begin position="500"/>
        <end position="542"/>
    </location>
</feature>
<gene>
    <name evidence="3" type="ORF">CQ13_05230</name>
</gene>
<dbReference type="EMBL" id="LLYA01000159">
    <property type="protein sequence ID" value="KRR23628.1"/>
    <property type="molecule type" value="Genomic_DNA"/>
</dbReference>
<accession>A0A0R3MVA7</accession>
<reference evidence="3 4" key="1">
    <citation type="submission" date="2014-03" db="EMBL/GenBank/DDBJ databases">
        <title>Bradyrhizobium valentinum sp. nov., isolated from effective nodules of Lupinus mariae-josephae, a lupine endemic of basic-lime soils in Eastern Spain.</title>
        <authorList>
            <person name="Duran D."/>
            <person name="Rey L."/>
            <person name="Navarro A."/>
            <person name="Busquets A."/>
            <person name="Imperial J."/>
            <person name="Ruiz-Argueso T."/>
        </authorList>
    </citation>
    <scope>NUCLEOTIDE SEQUENCE [LARGE SCALE GENOMIC DNA]</scope>
    <source>
        <strain evidence="3 4">Ro19</strain>
    </source>
</reference>
<proteinExistence type="predicted"/>
<protein>
    <recommendedName>
        <fullName evidence="5">Caspase family p20 domain-containing protein</fullName>
    </recommendedName>
</protein>
<evidence type="ECO:0000313" key="3">
    <source>
        <dbReference type="EMBL" id="KRR23628.1"/>
    </source>
</evidence>
<evidence type="ECO:0008006" key="5">
    <source>
        <dbReference type="Google" id="ProtNLM"/>
    </source>
</evidence>
<feature type="region of interest" description="Disordered" evidence="1">
    <location>
        <begin position="249"/>
        <end position="270"/>
    </location>
</feature>
<comment type="caution">
    <text evidence="3">The sequence shown here is derived from an EMBL/GenBank/DDBJ whole genome shotgun (WGS) entry which is preliminary data.</text>
</comment>
<evidence type="ECO:0000256" key="1">
    <source>
        <dbReference type="SAM" id="MobiDB-lite"/>
    </source>
</evidence>
<dbReference type="AlphaFoldDB" id="A0A0R3MVA7"/>
<name>A0A0R3MVA7_9BRAD</name>
<evidence type="ECO:0000256" key="2">
    <source>
        <dbReference type="SAM" id="SignalP"/>
    </source>
</evidence>
<feature type="chain" id="PRO_5006444595" description="Caspase family p20 domain-containing protein" evidence="2">
    <location>
        <begin position="33"/>
        <end position="719"/>
    </location>
</feature>
<evidence type="ECO:0000313" key="4">
    <source>
        <dbReference type="Proteomes" id="UP000052023"/>
    </source>
</evidence>
<keyword evidence="4" id="KW-1185">Reference proteome</keyword>
<feature type="signal peptide" evidence="2">
    <location>
        <begin position="1"/>
        <end position="32"/>
    </location>
</feature>
<keyword evidence="2" id="KW-0732">Signal</keyword>